<dbReference type="InterPro" id="IPR050471">
    <property type="entry name" value="AB_hydrolase"/>
</dbReference>
<evidence type="ECO:0000313" key="2">
    <source>
        <dbReference type="EMBL" id="KIS66705.1"/>
    </source>
</evidence>
<dbReference type="InterPro" id="IPR000073">
    <property type="entry name" value="AB_hydrolase_1"/>
</dbReference>
<dbReference type="ESTHER" id="ustma-q4p544">
    <property type="family name" value="6_AlphaBeta_hydrolase"/>
</dbReference>
<dbReference type="SUPFAM" id="SSF53474">
    <property type="entry name" value="alpha/beta-Hydrolases"/>
    <property type="match status" value="1"/>
</dbReference>
<feature type="domain" description="AB hydrolase-1" evidence="1">
    <location>
        <begin position="35"/>
        <end position="278"/>
    </location>
</feature>
<keyword evidence="3" id="KW-1185">Reference proteome</keyword>
<dbReference type="AlphaFoldDB" id="A0A0D1DW23"/>
<dbReference type="Proteomes" id="UP000000561">
    <property type="component" value="Chromosome 17"/>
</dbReference>
<accession>A0A0D1DW23</accession>
<dbReference type="eggNOG" id="ENOG502S36V">
    <property type="taxonomic scope" value="Eukaryota"/>
</dbReference>
<evidence type="ECO:0000313" key="3">
    <source>
        <dbReference type="Proteomes" id="UP000000561"/>
    </source>
</evidence>
<sequence length="311" mass="34959">MASATQFFELPDGSGCRLAYRTFTPSSASARSRTPLFLINGLSAVMTDWTPLFEALGSERPVVISDHRAIGESTVTSEWDQTLSLESMGLDVVHLASHLGYTTIDLLGFSMGGHITQALLSSAQLARVSPDGLVVIDGVKVRKAVLCATMTKLPRGDVNLAELNQQAEKIKDKTERNLYITQNMMRVQYDEDTLSRSSGMQAKFRARLESVRSTNRPAWVIGLQFMAIQSADLRKQLHRIPRTVDVLVIHGKRDRMVLWNESQYILDAIKHATRLHTPTDEFGHFWYDYFDMHFWVNSINNFLDPPASAKL</sequence>
<gene>
    <name evidence="2" type="ORF">UMAG_12002</name>
</gene>
<dbReference type="VEuPathDB" id="FungiDB:UMAG_12002"/>
<dbReference type="OrthoDB" id="8119704at2759"/>
<proteinExistence type="predicted"/>
<dbReference type="EMBL" id="CM003156">
    <property type="protein sequence ID" value="KIS66705.1"/>
    <property type="molecule type" value="Genomic_DNA"/>
</dbReference>
<evidence type="ECO:0000259" key="1">
    <source>
        <dbReference type="Pfam" id="PF00561"/>
    </source>
</evidence>
<dbReference type="InParanoid" id="A0A0D1DW23"/>
<dbReference type="KEGG" id="uma:UMAG_12002"/>
<dbReference type="GO" id="GO:0016787">
    <property type="term" value="F:hydrolase activity"/>
    <property type="evidence" value="ECO:0000318"/>
    <property type="project" value="GO_Central"/>
</dbReference>
<dbReference type="Pfam" id="PF00561">
    <property type="entry name" value="Abhydrolase_1"/>
    <property type="match status" value="1"/>
</dbReference>
<organism evidence="2 3">
    <name type="scientific">Mycosarcoma maydis</name>
    <name type="common">Corn smut fungus</name>
    <name type="synonym">Ustilago maydis</name>
    <dbReference type="NCBI Taxonomy" id="5270"/>
    <lineage>
        <taxon>Eukaryota</taxon>
        <taxon>Fungi</taxon>
        <taxon>Dikarya</taxon>
        <taxon>Basidiomycota</taxon>
        <taxon>Ustilaginomycotina</taxon>
        <taxon>Ustilaginomycetes</taxon>
        <taxon>Ustilaginales</taxon>
        <taxon>Ustilaginaceae</taxon>
        <taxon>Mycosarcoma</taxon>
    </lineage>
</organism>
<dbReference type="Gene3D" id="3.40.50.1820">
    <property type="entry name" value="alpha/beta hydrolase"/>
    <property type="match status" value="1"/>
</dbReference>
<dbReference type="PANTHER" id="PTHR43433:SF5">
    <property type="entry name" value="AB HYDROLASE-1 DOMAIN-CONTAINING PROTEIN"/>
    <property type="match status" value="1"/>
</dbReference>
<protein>
    <recommendedName>
        <fullName evidence="1">AB hydrolase-1 domain-containing protein</fullName>
    </recommendedName>
</protein>
<name>A0A0D1DW23_MYCMD</name>
<reference evidence="2 3" key="1">
    <citation type="journal article" date="2006" name="Nature">
        <title>Insights from the genome of the biotrophic fungal plant pathogen Ustilago maydis.</title>
        <authorList>
            <person name="Kamper J."/>
            <person name="Kahmann R."/>
            <person name="Bolker M."/>
            <person name="Ma L.J."/>
            <person name="Brefort T."/>
            <person name="Saville B.J."/>
            <person name="Banuett F."/>
            <person name="Kronstad J.W."/>
            <person name="Gold S.E."/>
            <person name="Muller O."/>
            <person name="Perlin M.H."/>
            <person name="Wosten H.A."/>
            <person name="de Vries R."/>
            <person name="Ruiz-Herrera J."/>
            <person name="Reynaga-Pena C.G."/>
            <person name="Snetselaar K."/>
            <person name="McCann M."/>
            <person name="Perez-Martin J."/>
            <person name="Feldbrugge M."/>
            <person name="Basse C.W."/>
            <person name="Steinberg G."/>
            <person name="Ibeas J.I."/>
            <person name="Holloman W."/>
            <person name="Guzman P."/>
            <person name="Farman M."/>
            <person name="Stajich J.E."/>
            <person name="Sentandreu R."/>
            <person name="Gonzalez-Prieto J.M."/>
            <person name="Kennell J.C."/>
            <person name="Molina L."/>
            <person name="Schirawski J."/>
            <person name="Mendoza-Mendoza A."/>
            <person name="Greilinger D."/>
            <person name="Munch K."/>
            <person name="Rossel N."/>
            <person name="Scherer M."/>
            <person name="Vranes M."/>
            <person name="Ladendorf O."/>
            <person name="Vincon V."/>
            <person name="Fuchs U."/>
            <person name="Sandrock B."/>
            <person name="Meng S."/>
            <person name="Ho E.C."/>
            <person name="Cahill M.J."/>
            <person name="Boyce K.J."/>
            <person name="Klose J."/>
            <person name="Klosterman S.J."/>
            <person name="Deelstra H.J."/>
            <person name="Ortiz-Castellanos L."/>
            <person name="Li W."/>
            <person name="Sanchez-Alonso P."/>
            <person name="Schreier P.H."/>
            <person name="Hauser-Hahn I."/>
            <person name="Vaupel M."/>
            <person name="Koopmann E."/>
            <person name="Friedrich G."/>
            <person name="Voss H."/>
            <person name="Schluter T."/>
            <person name="Margolis J."/>
            <person name="Platt D."/>
            <person name="Swimmer C."/>
            <person name="Gnirke A."/>
            <person name="Chen F."/>
            <person name="Vysotskaia V."/>
            <person name="Mannhaupt G."/>
            <person name="Guldener U."/>
            <person name="Munsterkotter M."/>
            <person name="Haase D."/>
            <person name="Oesterheld M."/>
            <person name="Mewes H.W."/>
            <person name="Mauceli E.W."/>
            <person name="DeCaprio D."/>
            <person name="Wade C.M."/>
            <person name="Butler J."/>
            <person name="Young S."/>
            <person name="Jaffe D.B."/>
            <person name="Calvo S."/>
            <person name="Nusbaum C."/>
            <person name="Galagan J."/>
            <person name="Birren B.W."/>
        </authorList>
    </citation>
    <scope>NUCLEOTIDE SEQUENCE [LARGE SCALE GENOMIC DNA]</scope>
    <source>
        <strain evidence="3">DSM 14603 / FGSC 9021 / UM521</strain>
    </source>
</reference>
<dbReference type="InterPro" id="IPR029058">
    <property type="entry name" value="AB_hydrolase_fold"/>
</dbReference>
<dbReference type="RefSeq" id="XP_011391771.1">
    <property type="nucleotide sequence ID" value="XM_011393469.1"/>
</dbReference>
<dbReference type="GeneID" id="23567794"/>
<dbReference type="PANTHER" id="PTHR43433">
    <property type="entry name" value="HYDROLASE, ALPHA/BETA FOLD FAMILY PROTEIN"/>
    <property type="match status" value="1"/>
</dbReference>